<dbReference type="Proteomes" id="UP001597171">
    <property type="component" value="Unassembled WGS sequence"/>
</dbReference>
<evidence type="ECO:0000313" key="1">
    <source>
        <dbReference type="EMBL" id="MFD1330512.1"/>
    </source>
</evidence>
<dbReference type="EMBL" id="JBHTMX010000002">
    <property type="protein sequence ID" value="MFD1330512.1"/>
    <property type="molecule type" value="Genomic_DNA"/>
</dbReference>
<proteinExistence type="predicted"/>
<organism evidence="1 2">
    <name type="scientific">Methylopila musalis</name>
    <dbReference type="NCBI Taxonomy" id="1134781"/>
    <lineage>
        <taxon>Bacteria</taxon>
        <taxon>Pseudomonadati</taxon>
        <taxon>Pseudomonadota</taxon>
        <taxon>Alphaproteobacteria</taxon>
        <taxon>Hyphomicrobiales</taxon>
        <taxon>Methylopilaceae</taxon>
        <taxon>Methylopila</taxon>
    </lineage>
</organism>
<evidence type="ECO:0000313" key="2">
    <source>
        <dbReference type="Proteomes" id="UP001597171"/>
    </source>
</evidence>
<comment type="caution">
    <text evidence="1">The sequence shown here is derived from an EMBL/GenBank/DDBJ whole genome shotgun (WGS) entry which is preliminary data.</text>
</comment>
<protein>
    <submittedName>
        <fullName evidence="1">Uncharacterized protein</fullName>
    </submittedName>
</protein>
<name>A0ABW3Z3L4_9HYPH</name>
<reference evidence="2" key="1">
    <citation type="journal article" date="2019" name="Int. J. Syst. Evol. Microbiol.">
        <title>The Global Catalogue of Microorganisms (GCM) 10K type strain sequencing project: providing services to taxonomists for standard genome sequencing and annotation.</title>
        <authorList>
            <consortium name="The Broad Institute Genomics Platform"/>
            <consortium name="The Broad Institute Genome Sequencing Center for Infectious Disease"/>
            <person name="Wu L."/>
            <person name="Ma J."/>
        </authorList>
    </citation>
    <scope>NUCLEOTIDE SEQUENCE [LARGE SCALE GENOMIC DNA]</scope>
    <source>
        <strain evidence="2">CCUG 61696</strain>
    </source>
</reference>
<dbReference type="RefSeq" id="WP_378773661.1">
    <property type="nucleotide sequence ID" value="NZ_JBHTMX010000002.1"/>
</dbReference>
<sequence>MPELVSGIHDFTRAQTSTFKSWMPETSSGMTVEAVFTLTVHACSGTTEAFRLPHVMPAPSRGYPRFYAGANIDVQIVDARDKLGHDG</sequence>
<accession>A0ABW3Z3L4</accession>
<gene>
    <name evidence="1" type="ORF">ACFQ4O_00680</name>
</gene>
<keyword evidence="2" id="KW-1185">Reference proteome</keyword>